<dbReference type="CDD" id="cd02440">
    <property type="entry name" value="AdoMet_MTases"/>
    <property type="match status" value="1"/>
</dbReference>
<dbReference type="RefSeq" id="WP_091449889.1">
    <property type="nucleotide sequence ID" value="NZ_FMZZ01000004.1"/>
</dbReference>
<proteinExistence type="predicted"/>
<dbReference type="InterPro" id="IPR029063">
    <property type="entry name" value="SAM-dependent_MTases_sf"/>
</dbReference>
<dbReference type="Proteomes" id="UP000199501">
    <property type="component" value="Unassembled WGS sequence"/>
</dbReference>
<keyword evidence="8" id="KW-1185">Reference proteome</keyword>
<dbReference type="InterPro" id="IPR002052">
    <property type="entry name" value="DNA_methylase_N6_adenine_CS"/>
</dbReference>
<dbReference type="InterPro" id="IPR011639">
    <property type="entry name" value="MethylTrfase_TaqI-like_dom"/>
</dbReference>
<comment type="catalytic activity">
    <reaction evidence="5">
        <text>a 2'-deoxyadenosine in DNA + S-adenosyl-L-methionine = an N(6)-methyl-2'-deoxyadenosine in DNA + S-adenosyl-L-homocysteine + H(+)</text>
        <dbReference type="Rhea" id="RHEA:15197"/>
        <dbReference type="Rhea" id="RHEA-COMP:12418"/>
        <dbReference type="Rhea" id="RHEA-COMP:12419"/>
        <dbReference type="ChEBI" id="CHEBI:15378"/>
        <dbReference type="ChEBI" id="CHEBI:57856"/>
        <dbReference type="ChEBI" id="CHEBI:59789"/>
        <dbReference type="ChEBI" id="CHEBI:90615"/>
        <dbReference type="ChEBI" id="CHEBI:90616"/>
        <dbReference type="EC" id="2.1.1.72"/>
    </reaction>
</comment>
<evidence type="ECO:0000256" key="5">
    <source>
        <dbReference type="ARBA" id="ARBA00047942"/>
    </source>
</evidence>
<feature type="domain" description="Type II methyltransferase M.TaqI-like" evidence="6">
    <location>
        <begin position="95"/>
        <end position="190"/>
    </location>
</feature>
<keyword evidence="4" id="KW-0949">S-adenosyl-L-methionine</keyword>
<keyword evidence="3" id="KW-0808">Transferase</keyword>
<evidence type="ECO:0000256" key="3">
    <source>
        <dbReference type="ARBA" id="ARBA00022679"/>
    </source>
</evidence>
<dbReference type="Pfam" id="PF07669">
    <property type="entry name" value="Eco57I"/>
    <property type="match status" value="1"/>
</dbReference>
<accession>A0A1G6PCW4</accession>
<protein>
    <recommendedName>
        <fullName evidence="1">site-specific DNA-methyltransferase (adenine-specific)</fullName>
        <ecNumber evidence="1">2.1.1.72</ecNumber>
    </recommendedName>
</protein>
<dbReference type="GO" id="GO:0003676">
    <property type="term" value="F:nucleic acid binding"/>
    <property type="evidence" value="ECO:0007669"/>
    <property type="project" value="InterPro"/>
</dbReference>
<keyword evidence="2" id="KW-0489">Methyltransferase</keyword>
<dbReference type="GO" id="GO:0009007">
    <property type="term" value="F:site-specific DNA-methyltransferase (adenine-specific) activity"/>
    <property type="evidence" value="ECO:0007669"/>
    <property type="project" value="UniProtKB-EC"/>
</dbReference>
<dbReference type="GO" id="GO:0006304">
    <property type="term" value="P:DNA modification"/>
    <property type="evidence" value="ECO:0007669"/>
    <property type="project" value="InterPro"/>
</dbReference>
<evidence type="ECO:0000313" key="7">
    <source>
        <dbReference type="EMBL" id="SDC77889.1"/>
    </source>
</evidence>
<dbReference type="OrthoDB" id="32195at2"/>
<reference evidence="8" key="1">
    <citation type="submission" date="2016-10" db="EMBL/GenBank/DDBJ databases">
        <authorList>
            <person name="Varghese N."/>
            <person name="Submissions S."/>
        </authorList>
    </citation>
    <scope>NUCLEOTIDE SEQUENCE [LARGE SCALE GENOMIC DNA]</scope>
    <source>
        <strain evidence="8">IBRC-M 10403</strain>
    </source>
</reference>
<dbReference type="GO" id="GO:0032259">
    <property type="term" value="P:methylation"/>
    <property type="evidence" value="ECO:0007669"/>
    <property type="project" value="UniProtKB-KW"/>
</dbReference>
<dbReference type="EC" id="2.1.1.72" evidence="1"/>
<dbReference type="SUPFAM" id="SSF53335">
    <property type="entry name" value="S-adenosyl-L-methionine-dependent methyltransferases"/>
    <property type="match status" value="1"/>
</dbReference>
<dbReference type="PANTHER" id="PTHR33841">
    <property type="entry name" value="DNA METHYLTRANSFERASE YEEA-RELATED"/>
    <property type="match status" value="1"/>
</dbReference>
<gene>
    <name evidence="7" type="ORF">SAMN05216174_104232</name>
</gene>
<name>A0A1G6PCW4_9PSEU</name>
<dbReference type="PANTHER" id="PTHR33841:SF1">
    <property type="entry name" value="DNA METHYLTRANSFERASE A"/>
    <property type="match status" value="1"/>
</dbReference>
<organism evidence="7 8">
    <name type="scientific">Actinokineospora iranica</name>
    <dbReference type="NCBI Taxonomy" id="1271860"/>
    <lineage>
        <taxon>Bacteria</taxon>
        <taxon>Bacillati</taxon>
        <taxon>Actinomycetota</taxon>
        <taxon>Actinomycetes</taxon>
        <taxon>Pseudonocardiales</taxon>
        <taxon>Pseudonocardiaceae</taxon>
        <taxon>Actinokineospora</taxon>
    </lineage>
</organism>
<dbReference type="PROSITE" id="PS00092">
    <property type="entry name" value="N6_MTASE"/>
    <property type="match status" value="1"/>
</dbReference>
<dbReference type="InterPro" id="IPR050953">
    <property type="entry name" value="N4_N6_ade-DNA_methylase"/>
</dbReference>
<evidence type="ECO:0000256" key="1">
    <source>
        <dbReference type="ARBA" id="ARBA00011900"/>
    </source>
</evidence>
<dbReference type="STRING" id="1271860.SAMN05216174_104232"/>
<sequence>MPTDTRKRLGAHYTPAGLARFLARRVARQVDGPVRVLDPACGDGELLAAMAELAPDAEFVGFDLDADAVAVARERLPGARIEQGDFTEIGETLPAAAFDVVITNPPYVRTQVLGGAAAARLSAKFGLRGRIDLTHPFVAMAPRLLRPGGVLGLLCSNRFLTTRAGANVRELLGDRFAVREVFDLGDTRLFDAAVLPAVVVAVNAGDSDGADSRCDDSRCDDSNSAQSAVALFASAYQVDGDAPNGDLFDALTADADSNVRVNNRAFAVSVGTLARGTPDQPWRLSTPDRERRHLAVRERTWRTLGDLARIRVGIKTTADPVFISDQWDRLPPARRPEPELLRPLLTHEDVCAWRPPGPPRARVLYPYLDLPRRAVVDLANHPRAAAYLNLHRERLASRHYLTAAGREWFEIWVPHRPTLWRAPKIVFPDISPEPRFTVDRSGAVVNGDCYWISVPELGAGAGGGSGDSDDLAHLVLGVANSEFGARFYDEVCGNRLYAGRRRWITQYVARLPLPDPATPAAREIIRVARLLAETPDQGLLPHLERAVRVAFGQAD</sequence>
<evidence type="ECO:0000313" key="8">
    <source>
        <dbReference type="Proteomes" id="UP000199501"/>
    </source>
</evidence>
<dbReference type="PRINTS" id="PR00507">
    <property type="entry name" value="N12N6MTFRASE"/>
</dbReference>
<evidence type="ECO:0000256" key="2">
    <source>
        <dbReference type="ARBA" id="ARBA00022603"/>
    </source>
</evidence>
<evidence type="ECO:0000256" key="4">
    <source>
        <dbReference type="ARBA" id="ARBA00022691"/>
    </source>
</evidence>
<dbReference type="EMBL" id="FMZZ01000004">
    <property type="protein sequence ID" value="SDC77889.1"/>
    <property type="molecule type" value="Genomic_DNA"/>
</dbReference>
<evidence type="ECO:0000259" key="6">
    <source>
        <dbReference type="Pfam" id="PF07669"/>
    </source>
</evidence>
<dbReference type="AlphaFoldDB" id="A0A1G6PCW4"/>
<dbReference type="Gene3D" id="3.40.50.150">
    <property type="entry name" value="Vaccinia Virus protein VP39"/>
    <property type="match status" value="1"/>
</dbReference>